<sequence length="510" mass="58593">MAVPLCQVQRVLTRFSHGISLADAAVLEAKCAALVTELSNSEFYEENLTNIQELRRNWIVCRVHWAGFKGTFLGVAVDGPPANGVTLLTPNLVTMLKDILEEKSYVLIFDDVWKWLSLLEVGIFEPTLGMGRKVAFTSRSIEVCKSMGCKVVVEVQLLSKKKVTTYDLEKGVKMHDVLRDMAYYIKGHQFMVKDGMQLEELPSVEKVSLMQNPRQKLILEIPPHISPKCPHLSTLLSQNCGLRRILEVFFKHMSRFKVLNISRDYEIEDLPNSISNLENLNALILSYYKMLKYAPSLAKLKALRKLDISYTEIEEVPHGIEKLEYLRYLDPRGNLVEILVGILPMMSHIQCLIGDWLHLRGEEVGKLRKLEFVSCMFCDMQEFKKYGESIQVKKEVRLGECKREWCDDIVLPNDLHTLMILKFDDLKCLCNIPWFRKAIDLKFSPISLNSCMSRSKEDPFVSSLVENAKPSPPPSLKGIYLTSRKWWESVEWDQPNAKDVFSPFVVIPEW</sequence>
<dbReference type="Gene3D" id="3.80.10.10">
    <property type="entry name" value="Ribonuclease Inhibitor"/>
    <property type="match status" value="1"/>
</dbReference>
<dbReference type="EMBL" id="CM001885">
    <property type="protein sequence ID" value="EOY12653.1"/>
    <property type="molecule type" value="Genomic_DNA"/>
</dbReference>
<dbReference type="Gramene" id="EOY12653">
    <property type="protein sequence ID" value="EOY12653"/>
    <property type="gene ID" value="TCM_031145"/>
</dbReference>
<accession>A0A061F731</accession>
<dbReference type="Gene3D" id="3.40.50.300">
    <property type="entry name" value="P-loop containing nucleotide triphosphate hydrolases"/>
    <property type="match status" value="1"/>
</dbReference>
<dbReference type="InterPro" id="IPR002182">
    <property type="entry name" value="NB-ARC"/>
</dbReference>
<proteinExistence type="predicted"/>
<dbReference type="Pfam" id="PF00931">
    <property type="entry name" value="NB-ARC"/>
    <property type="match status" value="1"/>
</dbReference>
<name>A0A061F731_THECC</name>
<dbReference type="InterPro" id="IPR032675">
    <property type="entry name" value="LRR_dom_sf"/>
</dbReference>
<dbReference type="InterPro" id="IPR027417">
    <property type="entry name" value="P-loop_NTPase"/>
</dbReference>
<dbReference type="SUPFAM" id="SSF52540">
    <property type="entry name" value="P-loop containing nucleoside triphosphate hydrolases"/>
    <property type="match status" value="1"/>
</dbReference>
<gene>
    <name evidence="2" type="ORF">TCM_031145</name>
</gene>
<dbReference type="Proteomes" id="UP000026915">
    <property type="component" value="Chromosome 7"/>
</dbReference>
<dbReference type="eggNOG" id="KOG4658">
    <property type="taxonomic scope" value="Eukaryota"/>
</dbReference>
<reference evidence="2 3" key="1">
    <citation type="journal article" date="2013" name="Genome Biol.">
        <title>The genome sequence of the most widely cultivated cacao type and its use to identify candidate genes regulating pod color.</title>
        <authorList>
            <person name="Motamayor J.C."/>
            <person name="Mockaitis K."/>
            <person name="Schmutz J."/>
            <person name="Haiminen N."/>
            <person name="Iii D.L."/>
            <person name="Cornejo O."/>
            <person name="Findley S.D."/>
            <person name="Zheng P."/>
            <person name="Utro F."/>
            <person name="Royaert S."/>
            <person name="Saski C."/>
            <person name="Jenkins J."/>
            <person name="Podicheti R."/>
            <person name="Zhao M."/>
            <person name="Scheffler B.E."/>
            <person name="Stack J.C."/>
            <person name="Feltus F.A."/>
            <person name="Mustiga G.M."/>
            <person name="Amores F."/>
            <person name="Phillips W."/>
            <person name="Marelli J.P."/>
            <person name="May G.D."/>
            <person name="Shapiro H."/>
            <person name="Ma J."/>
            <person name="Bustamante C.D."/>
            <person name="Schnell R.J."/>
            <person name="Main D."/>
            <person name="Gilbert D."/>
            <person name="Parida L."/>
            <person name="Kuhn D.N."/>
        </authorList>
    </citation>
    <scope>NUCLEOTIDE SEQUENCE [LARGE SCALE GENOMIC DNA]</scope>
    <source>
        <strain evidence="3">cv. Matina 1-6</strain>
    </source>
</reference>
<dbReference type="AlphaFoldDB" id="A0A061F731"/>
<feature type="domain" description="NB-ARC" evidence="1">
    <location>
        <begin position="92"/>
        <end position="162"/>
    </location>
</feature>
<dbReference type="GO" id="GO:0043531">
    <property type="term" value="F:ADP binding"/>
    <property type="evidence" value="ECO:0007669"/>
    <property type="project" value="InterPro"/>
</dbReference>
<dbReference type="PANTHER" id="PTHR47186:SF20">
    <property type="entry name" value="DISEASE RESISTANCE PROTEIN RPS5-LIKE"/>
    <property type="match status" value="1"/>
</dbReference>
<evidence type="ECO:0000259" key="1">
    <source>
        <dbReference type="Pfam" id="PF00931"/>
    </source>
</evidence>
<organism evidence="2 3">
    <name type="scientific">Theobroma cacao</name>
    <name type="common">Cacao</name>
    <name type="synonym">Cocoa</name>
    <dbReference type="NCBI Taxonomy" id="3641"/>
    <lineage>
        <taxon>Eukaryota</taxon>
        <taxon>Viridiplantae</taxon>
        <taxon>Streptophyta</taxon>
        <taxon>Embryophyta</taxon>
        <taxon>Tracheophyta</taxon>
        <taxon>Spermatophyta</taxon>
        <taxon>Magnoliopsida</taxon>
        <taxon>eudicotyledons</taxon>
        <taxon>Gunneridae</taxon>
        <taxon>Pentapetalae</taxon>
        <taxon>rosids</taxon>
        <taxon>malvids</taxon>
        <taxon>Malvales</taxon>
        <taxon>Malvaceae</taxon>
        <taxon>Byttnerioideae</taxon>
        <taxon>Theobroma</taxon>
    </lineage>
</organism>
<evidence type="ECO:0000313" key="2">
    <source>
        <dbReference type="EMBL" id="EOY12653.1"/>
    </source>
</evidence>
<dbReference type="HOGENOM" id="CLU_534648_0_0_1"/>
<dbReference type="SUPFAM" id="SSF52058">
    <property type="entry name" value="L domain-like"/>
    <property type="match status" value="1"/>
</dbReference>
<evidence type="ECO:0000313" key="3">
    <source>
        <dbReference type="Proteomes" id="UP000026915"/>
    </source>
</evidence>
<keyword evidence="3" id="KW-1185">Reference proteome</keyword>
<dbReference type="InParanoid" id="A0A061F731"/>
<dbReference type="PANTHER" id="PTHR47186">
    <property type="entry name" value="LEUCINE-RICH REPEAT-CONTAINING PROTEIN 57"/>
    <property type="match status" value="1"/>
</dbReference>
<protein>
    <submittedName>
        <fullName evidence="2">BED finger-nbs-lrr resistance-like protein</fullName>
    </submittedName>
</protein>